<evidence type="ECO:0000256" key="6">
    <source>
        <dbReference type="ARBA" id="ARBA00022989"/>
    </source>
</evidence>
<proteinExistence type="inferred from homology"/>
<comment type="similarity">
    <text evidence="2">Belongs to the SLC41A transporter family.</text>
</comment>
<dbReference type="InterPro" id="IPR036739">
    <property type="entry name" value="SLC41_membr_dom_sf"/>
</dbReference>
<evidence type="ECO:0000256" key="7">
    <source>
        <dbReference type="ARBA" id="ARBA00023136"/>
    </source>
</evidence>
<evidence type="ECO:0000256" key="8">
    <source>
        <dbReference type="SAM" id="Phobius"/>
    </source>
</evidence>
<sequence>VGIKDIWNVVRKEFIIGIMIGVVLGIIALIRALILQKNPWLTATVGLTMIITVTLATCLGSFLPIIFKRLGFDPALISGPLITTIVDITCLIVYFEIAIHLLGIA</sequence>
<feature type="transmembrane region" description="Helical" evidence="8">
    <location>
        <begin position="40"/>
        <end position="67"/>
    </location>
</feature>
<dbReference type="SUPFAM" id="SSF161093">
    <property type="entry name" value="MgtE membrane domain-like"/>
    <property type="match status" value="1"/>
</dbReference>
<gene>
    <name evidence="10" type="ORF">S03H2_60676</name>
</gene>
<accession>X1I5Z3</accession>
<comment type="subcellular location">
    <subcellularLocation>
        <location evidence="1">Membrane</location>
        <topology evidence="1">Multi-pass membrane protein</topology>
    </subcellularLocation>
</comment>
<protein>
    <recommendedName>
        <fullName evidence="9">SLC41A/MgtE integral membrane domain-containing protein</fullName>
    </recommendedName>
</protein>
<feature type="transmembrane region" description="Helical" evidence="8">
    <location>
        <begin position="79"/>
        <end position="102"/>
    </location>
</feature>
<dbReference type="Gene3D" id="1.10.357.20">
    <property type="entry name" value="SLC41 divalent cation transporters, integral membrane domain"/>
    <property type="match status" value="1"/>
</dbReference>
<evidence type="ECO:0000256" key="5">
    <source>
        <dbReference type="ARBA" id="ARBA00022842"/>
    </source>
</evidence>
<dbReference type="EMBL" id="BARU01039120">
    <property type="protein sequence ID" value="GAH77836.1"/>
    <property type="molecule type" value="Genomic_DNA"/>
</dbReference>
<dbReference type="InterPro" id="IPR006667">
    <property type="entry name" value="SLC41_membr_dom"/>
</dbReference>
<organism evidence="10">
    <name type="scientific">marine sediment metagenome</name>
    <dbReference type="NCBI Taxonomy" id="412755"/>
    <lineage>
        <taxon>unclassified sequences</taxon>
        <taxon>metagenomes</taxon>
        <taxon>ecological metagenomes</taxon>
    </lineage>
</organism>
<feature type="domain" description="SLC41A/MgtE integral membrane" evidence="9">
    <location>
        <begin position="3"/>
        <end position="95"/>
    </location>
</feature>
<dbReference type="GO" id="GO:0008324">
    <property type="term" value="F:monoatomic cation transmembrane transporter activity"/>
    <property type="evidence" value="ECO:0007669"/>
    <property type="project" value="InterPro"/>
</dbReference>
<evidence type="ECO:0000313" key="10">
    <source>
        <dbReference type="EMBL" id="GAH77836.1"/>
    </source>
</evidence>
<dbReference type="AlphaFoldDB" id="X1I5Z3"/>
<evidence type="ECO:0000256" key="3">
    <source>
        <dbReference type="ARBA" id="ARBA00022448"/>
    </source>
</evidence>
<keyword evidence="4 8" id="KW-0812">Transmembrane</keyword>
<dbReference type="PANTHER" id="PTHR41394">
    <property type="entry name" value="MAGNESIUM TRANSPORTER MGTE"/>
    <property type="match status" value="1"/>
</dbReference>
<evidence type="ECO:0000256" key="4">
    <source>
        <dbReference type="ARBA" id="ARBA00022692"/>
    </source>
</evidence>
<keyword evidence="7 8" id="KW-0472">Membrane</keyword>
<name>X1I5Z3_9ZZZZ</name>
<feature type="transmembrane region" description="Helical" evidence="8">
    <location>
        <begin position="14"/>
        <end position="34"/>
    </location>
</feature>
<keyword evidence="3" id="KW-0813">Transport</keyword>
<evidence type="ECO:0000256" key="1">
    <source>
        <dbReference type="ARBA" id="ARBA00004141"/>
    </source>
</evidence>
<dbReference type="Pfam" id="PF01769">
    <property type="entry name" value="MgtE"/>
    <property type="match status" value="1"/>
</dbReference>
<feature type="non-terminal residue" evidence="10">
    <location>
        <position position="1"/>
    </location>
</feature>
<evidence type="ECO:0000256" key="2">
    <source>
        <dbReference type="ARBA" id="ARBA00009749"/>
    </source>
</evidence>
<dbReference type="PANTHER" id="PTHR41394:SF8">
    <property type="entry name" value="MAGNESIUM TRANSPORTER MGTE"/>
    <property type="match status" value="1"/>
</dbReference>
<comment type="caution">
    <text evidence="10">The sequence shown here is derived from an EMBL/GenBank/DDBJ whole genome shotgun (WGS) entry which is preliminary data.</text>
</comment>
<dbReference type="GO" id="GO:0016020">
    <property type="term" value="C:membrane"/>
    <property type="evidence" value="ECO:0007669"/>
    <property type="project" value="UniProtKB-SubCell"/>
</dbReference>
<reference evidence="10" key="1">
    <citation type="journal article" date="2014" name="Front. Microbiol.">
        <title>High frequency of phylogenetically diverse reductive dehalogenase-homologous genes in deep subseafloor sedimentary metagenomes.</title>
        <authorList>
            <person name="Kawai M."/>
            <person name="Futagami T."/>
            <person name="Toyoda A."/>
            <person name="Takaki Y."/>
            <person name="Nishi S."/>
            <person name="Hori S."/>
            <person name="Arai W."/>
            <person name="Tsubouchi T."/>
            <person name="Morono Y."/>
            <person name="Uchiyama I."/>
            <person name="Ito T."/>
            <person name="Fujiyama A."/>
            <person name="Inagaki F."/>
            <person name="Takami H."/>
        </authorList>
    </citation>
    <scope>NUCLEOTIDE SEQUENCE</scope>
    <source>
        <strain evidence="10">Expedition CK06-06</strain>
    </source>
</reference>
<evidence type="ECO:0000259" key="9">
    <source>
        <dbReference type="Pfam" id="PF01769"/>
    </source>
</evidence>
<keyword evidence="5" id="KW-0460">Magnesium</keyword>
<keyword evidence="6 8" id="KW-1133">Transmembrane helix</keyword>